<dbReference type="InterPro" id="IPR012347">
    <property type="entry name" value="Ferritin-like"/>
</dbReference>
<name>A0A1L7I4A5_9FLAO</name>
<keyword evidence="4" id="KW-0560">Oxidoreductase</keyword>
<dbReference type="PRINTS" id="PR01346">
    <property type="entry name" value="HELNAPAPROT"/>
</dbReference>
<accession>A0A1L7I4A5</accession>
<evidence type="ECO:0000259" key="3">
    <source>
        <dbReference type="Pfam" id="PF00210"/>
    </source>
</evidence>
<dbReference type="InterPro" id="IPR002177">
    <property type="entry name" value="DPS_DNA-bd"/>
</dbReference>
<dbReference type="RefSeq" id="WP_083644195.1">
    <property type="nucleotide sequence ID" value="NZ_AMRU01000001.1"/>
</dbReference>
<organism evidence="4 5">
    <name type="scientific">Christiangramia flava JLT2011</name>
    <dbReference type="NCBI Taxonomy" id="1229726"/>
    <lineage>
        <taxon>Bacteria</taxon>
        <taxon>Pseudomonadati</taxon>
        <taxon>Bacteroidota</taxon>
        <taxon>Flavobacteriia</taxon>
        <taxon>Flavobacteriales</taxon>
        <taxon>Flavobacteriaceae</taxon>
        <taxon>Christiangramia</taxon>
    </lineage>
</organism>
<dbReference type="EC" id="1.16.3.1" evidence="4"/>
<gene>
    <name evidence="4" type="ORF">GRFL_1697</name>
</gene>
<dbReference type="PROSITE" id="PS00818">
    <property type="entry name" value="DPS_1"/>
    <property type="match status" value="1"/>
</dbReference>
<evidence type="ECO:0000313" key="4">
    <source>
        <dbReference type="EMBL" id="APU68421.1"/>
    </source>
</evidence>
<dbReference type="GO" id="GO:0004322">
    <property type="term" value="F:ferroxidase activity"/>
    <property type="evidence" value="ECO:0007669"/>
    <property type="project" value="UniProtKB-EC"/>
</dbReference>
<comment type="similarity">
    <text evidence="1 2">Belongs to the Dps family.</text>
</comment>
<dbReference type="STRING" id="1229726.GRFL_1697"/>
<sequence>MKKLLFVAIFLGWSPVFAQQPNYQNSAVNAKLPLTPEKTTASTEALQATLYELIEQKHAVHQAHWNLRGPQFISLHELLEELYGDLSGYIDAVAERKLALGQPADGRPPQAGQQANLGTIPEGFQKDHEVVASLTDRYQKISERLGKRIDSVAETDAVSQDLLIGLRNTIDLHLWKLRSFTYNY</sequence>
<dbReference type="AlphaFoldDB" id="A0A1L7I4A5"/>
<protein>
    <submittedName>
        <fullName evidence="4">Non-specific DNA-binding protein Dps</fullName>
        <ecNumber evidence="4">1.16.3.1</ecNumber>
    </submittedName>
</protein>
<dbReference type="PANTHER" id="PTHR42932:SF1">
    <property type="entry name" value="GENERAL STRESS PROTEIN 20U"/>
    <property type="match status" value="1"/>
</dbReference>
<dbReference type="InterPro" id="IPR008331">
    <property type="entry name" value="Ferritin_DPS_dom"/>
</dbReference>
<dbReference type="SUPFAM" id="SSF47240">
    <property type="entry name" value="Ferritin-like"/>
    <property type="match status" value="1"/>
</dbReference>
<dbReference type="Gene3D" id="1.20.1260.10">
    <property type="match status" value="1"/>
</dbReference>
<dbReference type="GO" id="GO:0008199">
    <property type="term" value="F:ferric iron binding"/>
    <property type="evidence" value="ECO:0007669"/>
    <property type="project" value="InterPro"/>
</dbReference>
<dbReference type="KEGG" id="gfl:GRFL_1697"/>
<dbReference type="OrthoDB" id="9797023at2"/>
<evidence type="ECO:0000256" key="1">
    <source>
        <dbReference type="ARBA" id="ARBA00009497"/>
    </source>
</evidence>
<keyword evidence="5" id="KW-1185">Reference proteome</keyword>
<dbReference type="EMBL" id="CP016359">
    <property type="protein sequence ID" value="APU68421.1"/>
    <property type="molecule type" value="Genomic_DNA"/>
</dbReference>
<evidence type="ECO:0000256" key="2">
    <source>
        <dbReference type="RuleBase" id="RU003875"/>
    </source>
</evidence>
<feature type="domain" description="Ferritin/DPS" evidence="3">
    <location>
        <begin position="44"/>
        <end position="180"/>
    </location>
</feature>
<dbReference type="PANTHER" id="PTHR42932">
    <property type="entry name" value="GENERAL STRESS PROTEIN 20U"/>
    <property type="match status" value="1"/>
</dbReference>
<dbReference type="Proteomes" id="UP000186230">
    <property type="component" value="Chromosome"/>
</dbReference>
<dbReference type="PIRSF" id="PIRSF005900">
    <property type="entry name" value="Dps"/>
    <property type="match status" value="1"/>
</dbReference>
<dbReference type="Pfam" id="PF00210">
    <property type="entry name" value="Ferritin"/>
    <property type="match status" value="1"/>
</dbReference>
<reference evidence="4 5" key="1">
    <citation type="submission" date="2016-07" db="EMBL/GenBank/DDBJ databases">
        <title>Multi-omics approach to identify versatile polysaccharide utilization systems of a marine flavobacterium Gramella flava.</title>
        <authorList>
            <person name="Tang K."/>
        </authorList>
    </citation>
    <scope>NUCLEOTIDE SEQUENCE [LARGE SCALE GENOMIC DNA]</scope>
    <source>
        <strain evidence="4 5">JLT2011</strain>
    </source>
</reference>
<dbReference type="InterPro" id="IPR023188">
    <property type="entry name" value="DPS_DNA-bd_CS"/>
</dbReference>
<dbReference type="GO" id="GO:0003677">
    <property type="term" value="F:DNA binding"/>
    <property type="evidence" value="ECO:0007669"/>
    <property type="project" value="UniProtKB-KW"/>
</dbReference>
<dbReference type="InterPro" id="IPR009078">
    <property type="entry name" value="Ferritin-like_SF"/>
</dbReference>
<keyword evidence="4" id="KW-0238">DNA-binding</keyword>
<dbReference type="CDD" id="cd01043">
    <property type="entry name" value="DPS"/>
    <property type="match status" value="1"/>
</dbReference>
<evidence type="ECO:0000313" key="5">
    <source>
        <dbReference type="Proteomes" id="UP000186230"/>
    </source>
</evidence>
<proteinExistence type="inferred from homology"/>